<keyword evidence="4" id="KW-1185">Reference proteome</keyword>
<name>A0A3A2ZS54_9EURO</name>
<feature type="region of interest" description="Disordered" evidence="2">
    <location>
        <begin position="54"/>
        <end position="96"/>
    </location>
</feature>
<feature type="compositionally biased region" description="Low complexity" evidence="2">
    <location>
        <begin position="64"/>
        <end position="73"/>
    </location>
</feature>
<comment type="caution">
    <text evidence="3">The sequence shown here is derived from an EMBL/GenBank/DDBJ whole genome shotgun (WGS) entry which is preliminary data.</text>
</comment>
<dbReference type="AlphaFoldDB" id="A0A3A2ZS54"/>
<reference evidence="4" key="1">
    <citation type="submission" date="2017-02" db="EMBL/GenBank/DDBJ databases">
        <authorList>
            <person name="Tafer H."/>
            <person name="Lopandic K."/>
        </authorList>
    </citation>
    <scope>NUCLEOTIDE SEQUENCE [LARGE SCALE GENOMIC DNA]</scope>
    <source>
        <strain evidence="4">CBS 366.77</strain>
    </source>
</reference>
<accession>A0A3A2ZS54</accession>
<feature type="compositionally biased region" description="Basic and acidic residues" evidence="2">
    <location>
        <begin position="392"/>
        <end position="414"/>
    </location>
</feature>
<feature type="region of interest" description="Disordered" evidence="2">
    <location>
        <begin position="390"/>
        <end position="461"/>
    </location>
</feature>
<gene>
    <name evidence="3" type="ORF">PHISCL_03437</name>
</gene>
<dbReference type="EMBL" id="MVGC01000089">
    <property type="protein sequence ID" value="RJE24227.1"/>
    <property type="molecule type" value="Genomic_DNA"/>
</dbReference>
<protein>
    <recommendedName>
        <fullName evidence="5">Autophagy-related protein Atg28</fullName>
    </recommendedName>
</protein>
<evidence type="ECO:0008006" key="5">
    <source>
        <dbReference type="Google" id="ProtNLM"/>
    </source>
</evidence>
<evidence type="ECO:0000256" key="1">
    <source>
        <dbReference type="SAM" id="Coils"/>
    </source>
</evidence>
<dbReference type="OrthoDB" id="5342758at2759"/>
<feature type="region of interest" description="Disordered" evidence="2">
    <location>
        <begin position="308"/>
        <end position="331"/>
    </location>
</feature>
<dbReference type="Proteomes" id="UP000266188">
    <property type="component" value="Unassembled WGS sequence"/>
</dbReference>
<organism evidence="3 4">
    <name type="scientific">Aspergillus sclerotialis</name>
    <dbReference type="NCBI Taxonomy" id="2070753"/>
    <lineage>
        <taxon>Eukaryota</taxon>
        <taxon>Fungi</taxon>
        <taxon>Dikarya</taxon>
        <taxon>Ascomycota</taxon>
        <taxon>Pezizomycotina</taxon>
        <taxon>Eurotiomycetes</taxon>
        <taxon>Eurotiomycetidae</taxon>
        <taxon>Eurotiales</taxon>
        <taxon>Aspergillaceae</taxon>
        <taxon>Aspergillus</taxon>
        <taxon>Aspergillus subgen. Polypaecilum</taxon>
    </lineage>
</organism>
<feature type="coiled-coil region" evidence="1">
    <location>
        <begin position="156"/>
        <end position="190"/>
    </location>
</feature>
<evidence type="ECO:0000256" key="2">
    <source>
        <dbReference type="SAM" id="MobiDB-lite"/>
    </source>
</evidence>
<evidence type="ECO:0000313" key="4">
    <source>
        <dbReference type="Proteomes" id="UP000266188"/>
    </source>
</evidence>
<dbReference type="STRING" id="2070753.A0A3A2ZS54"/>
<proteinExistence type="predicted"/>
<evidence type="ECO:0000313" key="3">
    <source>
        <dbReference type="EMBL" id="RJE24227.1"/>
    </source>
</evidence>
<sequence>MSIVLPFRSQYLTPPPTRASSYNNDPLPYIKRQAKYIERNIQVLIDAQSDGLMAGLGRPHQADTPSDTSHTPTPSEPGSPQCSSAGPVKQTPGKKIGLRAAREGIFKCMRDLLELREEERETLAFRMTERRDALAEIDGFNSKAAGLEDAISKIQDSDENQRSRSLQEEARNLEADIRDLETKLYEMKAKHRHIVNEISQVGNSVDAKLSSYKTSLSILQSNIQKYLQSPPLEPLSLTTKEATFYSLQPKRRTLEMAQEHWNAEQAELQTRQAEVDSEIAALEEGGGMWKSVIAEVSGFEKRLKTEMRRSIQTKSQRINPDGPSGSKEDTSQAKAIIEDLENTAQRVEKQLGFAEDRHWNLLICCISAELEALREAREMLLNAFNVSEEELCPSHDREPAKKDDHAGNDSHEDSLTDPLSVDNPEPPADLLKDSNGNPHTHGARSDDEDDEPDPAWLLPES</sequence>
<keyword evidence="1" id="KW-0175">Coiled coil</keyword>